<dbReference type="Gene3D" id="3.60.60.10">
    <property type="entry name" value="Penicillin V Acylase, Chain A"/>
    <property type="match status" value="1"/>
</dbReference>
<keyword evidence="2" id="KW-1185">Reference proteome</keyword>
<reference evidence="1 2" key="1">
    <citation type="submission" date="2015-09" db="EMBL/GenBank/DDBJ databases">
        <title>Genome sequencing project for genomic taxonomy and phylogenomics of Bacillus-like bacteria.</title>
        <authorList>
            <person name="Liu B."/>
            <person name="Wang J."/>
            <person name="Zhu Y."/>
            <person name="Liu G."/>
            <person name="Chen Q."/>
            <person name="Chen Z."/>
            <person name="Lan J."/>
            <person name="Che J."/>
            <person name="Ge C."/>
            <person name="Shi H."/>
            <person name="Pan Z."/>
            <person name="Liu X."/>
        </authorList>
    </citation>
    <scope>NUCLEOTIDE SEQUENCE [LARGE SCALE GENOMIC DNA]</scope>
    <source>
        <strain evidence="1 2">DSM 8552</strain>
    </source>
</reference>
<name>A0ABR5N4I0_BRECH</name>
<dbReference type="RefSeq" id="WP_055744603.1">
    <property type="nucleotide sequence ID" value="NZ_LJJB01000010.1"/>
</dbReference>
<accession>A0ABR5N4I0</accession>
<evidence type="ECO:0000313" key="2">
    <source>
        <dbReference type="Proteomes" id="UP000051063"/>
    </source>
</evidence>
<gene>
    <name evidence="1" type="ORF">AN963_10750</name>
</gene>
<dbReference type="EMBL" id="LJJB01000010">
    <property type="protein sequence ID" value="KQL45544.1"/>
    <property type="molecule type" value="Genomic_DNA"/>
</dbReference>
<dbReference type="Proteomes" id="UP000051063">
    <property type="component" value="Unassembled WGS sequence"/>
</dbReference>
<proteinExistence type="predicted"/>
<evidence type="ECO:0008006" key="3">
    <source>
        <dbReference type="Google" id="ProtNLM"/>
    </source>
</evidence>
<comment type="caution">
    <text evidence="1">The sequence shown here is derived from an EMBL/GenBank/DDBJ whole genome shotgun (WGS) entry which is preliminary data.</text>
</comment>
<sequence length="267" mass="29838">MCTSFVVYGTRTLIGMNFDISMRPIKLVYQKDSQLIVLQEEHGQFLPAFGINKSGTFMNLHMVKENEAGKYRRGKNCVHIMKLFEDVLGEKLALADVSAFVGDHVLVNVPGHSVQSLIAGRNQQAWVVEPGKGALDVANVDPNFLVMTNFSLFERNENECITGEVPGADRYQAVSERLTSLQEQLELETCFSILQDAVQQGGDFPTQLSLIVVPDEGLVYFALHANFEKIYCFSFHNQHIRTEKGFQSPMQSTLTKKGVAISELASW</sequence>
<organism evidence="1 2">
    <name type="scientific">Brevibacillus choshinensis</name>
    <dbReference type="NCBI Taxonomy" id="54911"/>
    <lineage>
        <taxon>Bacteria</taxon>
        <taxon>Bacillati</taxon>
        <taxon>Bacillota</taxon>
        <taxon>Bacilli</taxon>
        <taxon>Bacillales</taxon>
        <taxon>Paenibacillaceae</taxon>
        <taxon>Brevibacillus</taxon>
    </lineage>
</organism>
<evidence type="ECO:0000313" key="1">
    <source>
        <dbReference type="EMBL" id="KQL45544.1"/>
    </source>
</evidence>
<protein>
    <recommendedName>
        <fullName evidence="3">Choloylglycine hydrolase/NAAA C-terminal domain-containing protein</fullName>
    </recommendedName>
</protein>